<evidence type="ECO:0000313" key="1">
    <source>
        <dbReference type="EMBL" id="GFO35324.1"/>
    </source>
</evidence>
<dbReference type="PANTHER" id="PTHR47027">
    <property type="entry name" value="REVERSE TRANSCRIPTASE DOMAIN-CONTAINING PROTEIN"/>
    <property type="match status" value="1"/>
</dbReference>
<proteinExistence type="predicted"/>
<sequence>MYGEKATSAVFLNNHTGRWFRKAVGVCQGCLLYPTLFNIFLERIITETLEDHEDTEKRIKALEIRCLRKLLGITYHHRITNEEVKNRVQSAIGPYTDLLTIVQQHKLKWYGHVPLSSGLAKTIMQSTVQGGRRRGRQRKR</sequence>
<accession>A0AAV4CTW8</accession>
<evidence type="ECO:0000313" key="2">
    <source>
        <dbReference type="Proteomes" id="UP000735302"/>
    </source>
</evidence>
<name>A0AAV4CTW8_9GAST</name>
<organism evidence="1 2">
    <name type="scientific">Plakobranchus ocellatus</name>
    <dbReference type="NCBI Taxonomy" id="259542"/>
    <lineage>
        <taxon>Eukaryota</taxon>
        <taxon>Metazoa</taxon>
        <taxon>Spiralia</taxon>
        <taxon>Lophotrochozoa</taxon>
        <taxon>Mollusca</taxon>
        <taxon>Gastropoda</taxon>
        <taxon>Heterobranchia</taxon>
        <taxon>Euthyneura</taxon>
        <taxon>Panpulmonata</taxon>
        <taxon>Sacoglossa</taxon>
        <taxon>Placobranchoidea</taxon>
        <taxon>Plakobranchidae</taxon>
        <taxon>Plakobranchus</taxon>
    </lineage>
</organism>
<gene>
    <name evidence="1" type="ORF">PoB_006182900</name>
</gene>
<dbReference type="EMBL" id="BLXT01006999">
    <property type="protein sequence ID" value="GFO35324.1"/>
    <property type="molecule type" value="Genomic_DNA"/>
</dbReference>
<comment type="caution">
    <text evidence="1">The sequence shown here is derived from an EMBL/GenBank/DDBJ whole genome shotgun (WGS) entry which is preliminary data.</text>
</comment>
<dbReference type="PANTHER" id="PTHR47027:SF8">
    <property type="entry name" value="RIBONUCLEASE H"/>
    <property type="match status" value="1"/>
</dbReference>
<keyword evidence="2" id="KW-1185">Reference proteome</keyword>
<reference evidence="1 2" key="1">
    <citation type="journal article" date="2021" name="Elife">
        <title>Chloroplast acquisition without the gene transfer in kleptoplastic sea slugs, Plakobranchus ocellatus.</title>
        <authorList>
            <person name="Maeda T."/>
            <person name="Takahashi S."/>
            <person name="Yoshida T."/>
            <person name="Shimamura S."/>
            <person name="Takaki Y."/>
            <person name="Nagai Y."/>
            <person name="Toyoda A."/>
            <person name="Suzuki Y."/>
            <person name="Arimoto A."/>
            <person name="Ishii H."/>
            <person name="Satoh N."/>
            <person name="Nishiyama T."/>
            <person name="Hasebe M."/>
            <person name="Maruyama T."/>
            <person name="Minagawa J."/>
            <person name="Obokata J."/>
            <person name="Shigenobu S."/>
        </authorList>
    </citation>
    <scope>NUCLEOTIDE SEQUENCE [LARGE SCALE GENOMIC DNA]</scope>
</reference>
<dbReference type="Proteomes" id="UP000735302">
    <property type="component" value="Unassembled WGS sequence"/>
</dbReference>
<dbReference type="AlphaFoldDB" id="A0AAV4CTW8"/>
<protein>
    <submittedName>
        <fullName evidence="1">Retrovirus-related pol polyprotein line-1</fullName>
    </submittedName>
</protein>